<sequence length="427" mass="48047">MLAGEPNKDPVMSQHDRQLAPQTRTLSGAEVAFDPGELFYSRTDDRGVIVEGNQVFRRISGFGWTELKGAPHKLVRHPDMPKGVFHLFWNRLKSGKKMVAYVKNRTKDGRHYWVTALTWKIPEGYLSVRMKPTTELRAEIEAIYKDLLDAEQNEGVTPEQSAERLLAKIADMGFLDYEAFMAHALRTEMENTSKLVHMPLTPMQLRFFAMFDTISELGAEVEGLVDVISAIRTVPMNMRILASRLESSGGPISAISVNYSQMLEEMSTWIKQFAEGPDCTFARIKSAIQQGQFLVCASSMQSSMSLCFANDLAGIKDATLLAEDKETLEREALRFQDEAQDSLKLIESEVRRLSRSVLDMKRYVTGLSSTRMMCKIESASLGDSDTALNGIVEQLDERQDEIERRLAKVVELNSNIQGHSAMLRSMS</sequence>
<gene>
    <name evidence="4" type="ORF">SSE37_11509</name>
</gene>
<evidence type="ECO:0000259" key="3">
    <source>
        <dbReference type="Pfam" id="PF08447"/>
    </source>
</evidence>
<accession>A3K3Q4</accession>
<protein>
    <submittedName>
        <fullName evidence="4">Methyl-accepting chemotaxis protein</fullName>
    </submittedName>
</protein>
<feature type="region of interest" description="Disordered" evidence="2">
    <location>
        <begin position="1"/>
        <end position="26"/>
    </location>
</feature>
<dbReference type="SUPFAM" id="SSF55785">
    <property type="entry name" value="PYP-like sensor domain (PAS domain)"/>
    <property type="match status" value="1"/>
</dbReference>
<proteinExistence type="predicted"/>
<dbReference type="EMBL" id="AAYA01000006">
    <property type="protein sequence ID" value="EBA08168.1"/>
    <property type="molecule type" value="Genomic_DNA"/>
</dbReference>
<keyword evidence="5" id="KW-1185">Reference proteome</keyword>
<dbReference type="Gene3D" id="3.30.450.20">
    <property type="entry name" value="PAS domain"/>
    <property type="match status" value="1"/>
</dbReference>
<name>A3K3Q4_SAGS3</name>
<dbReference type="RefSeq" id="WP_005859033.1">
    <property type="nucleotide sequence ID" value="NZ_AAYA01000006.1"/>
</dbReference>
<reference evidence="4 5" key="1">
    <citation type="submission" date="2006-06" db="EMBL/GenBank/DDBJ databases">
        <authorList>
            <person name="Moran M.A."/>
            <person name="Ferriera S."/>
            <person name="Johnson J."/>
            <person name="Kravitz S."/>
            <person name="Beeson K."/>
            <person name="Sutton G."/>
            <person name="Rogers Y.-H."/>
            <person name="Friedman R."/>
            <person name="Frazier M."/>
            <person name="Venter J.C."/>
        </authorList>
    </citation>
    <scope>NUCLEOTIDE SEQUENCE [LARGE SCALE GENOMIC DNA]</scope>
    <source>
        <strain evidence="4 5">E-37</strain>
    </source>
</reference>
<dbReference type="Pfam" id="PF08447">
    <property type="entry name" value="PAS_3"/>
    <property type="match status" value="1"/>
</dbReference>
<dbReference type="NCBIfam" id="TIGR00229">
    <property type="entry name" value="sensory_box"/>
    <property type="match status" value="1"/>
</dbReference>
<comment type="caution">
    <text evidence="4">The sequence shown here is derived from an EMBL/GenBank/DDBJ whole genome shotgun (WGS) entry which is preliminary data.</text>
</comment>
<dbReference type="eggNOG" id="COG0840">
    <property type="taxonomic scope" value="Bacteria"/>
</dbReference>
<dbReference type="Proteomes" id="UP000005713">
    <property type="component" value="Unassembled WGS sequence"/>
</dbReference>
<evidence type="ECO:0000313" key="4">
    <source>
        <dbReference type="EMBL" id="EBA08168.1"/>
    </source>
</evidence>
<feature type="domain" description="PAS fold-3" evidence="3">
    <location>
        <begin position="52"/>
        <end position="116"/>
    </location>
</feature>
<dbReference type="InterPro" id="IPR000014">
    <property type="entry name" value="PAS"/>
</dbReference>
<organism evidence="4 5">
    <name type="scientific">Sagittula stellata (strain ATCC 700073 / DSM 11524 / E-37)</name>
    <dbReference type="NCBI Taxonomy" id="388399"/>
    <lineage>
        <taxon>Bacteria</taxon>
        <taxon>Pseudomonadati</taxon>
        <taxon>Pseudomonadota</taxon>
        <taxon>Alphaproteobacteria</taxon>
        <taxon>Rhodobacterales</taxon>
        <taxon>Roseobacteraceae</taxon>
        <taxon>Sagittula</taxon>
    </lineage>
</organism>
<dbReference type="InterPro" id="IPR013655">
    <property type="entry name" value="PAS_fold_3"/>
</dbReference>
<evidence type="ECO:0000313" key="5">
    <source>
        <dbReference type="Proteomes" id="UP000005713"/>
    </source>
</evidence>
<keyword evidence="1" id="KW-0175">Coiled coil</keyword>
<dbReference type="CDD" id="cd00130">
    <property type="entry name" value="PAS"/>
    <property type="match status" value="1"/>
</dbReference>
<dbReference type="AlphaFoldDB" id="A3K3Q4"/>
<feature type="coiled-coil region" evidence="1">
    <location>
        <begin position="318"/>
        <end position="356"/>
    </location>
</feature>
<evidence type="ECO:0000256" key="2">
    <source>
        <dbReference type="SAM" id="MobiDB-lite"/>
    </source>
</evidence>
<dbReference type="InterPro" id="IPR035965">
    <property type="entry name" value="PAS-like_dom_sf"/>
</dbReference>
<evidence type="ECO:0000256" key="1">
    <source>
        <dbReference type="SAM" id="Coils"/>
    </source>
</evidence>